<dbReference type="RefSeq" id="WP_204656442.1">
    <property type="nucleotide sequence ID" value="NZ_CP056775.1"/>
</dbReference>
<keyword evidence="6" id="KW-1185">Reference proteome</keyword>
<keyword evidence="5" id="KW-0808">Transferase</keyword>
<gene>
    <name evidence="5" type="ORF">HWI92_14605</name>
</gene>
<dbReference type="InterPro" id="IPR015422">
    <property type="entry name" value="PyrdxlP-dep_Trfase_small"/>
</dbReference>
<dbReference type="PANTHER" id="PTHR43094:SF1">
    <property type="entry name" value="AMINOTRANSFERASE CLASS-III"/>
    <property type="match status" value="1"/>
</dbReference>
<reference evidence="5 6" key="1">
    <citation type="submission" date="2020-06" db="EMBL/GenBank/DDBJ databases">
        <title>Dyadobacter sandarakinus sp. nov., isolated from the soil of the Arctic Yellow River Station.</title>
        <authorList>
            <person name="Zhang Y."/>
            <person name="Peng F."/>
        </authorList>
    </citation>
    <scope>NUCLEOTIDE SEQUENCE [LARGE SCALE GENOMIC DNA]</scope>
    <source>
        <strain evidence="5 6">Q3-56</strain>
    </source>
</reference>
<dbReference type="PANTHER" id="PTHR43094">
    <property type="entry name" value="AMINOTRANSFERASE"/>
    <property type="match status" value="1"/>
</dbReference>
<dbReference type="PIRSF" id="PIRSF000521">
    <property type="entry name" value="Transaminase_4ab_Lys_Orn"/>
    <property type="match status" value="1"/>
</dbReference>
<evidence type="ECO:0000256" key="2">
    <source>
        <dbReference type="ARBA" id="ARBA00008954"/>
    </source>
</evidence>
<evidence type="ECO:0000256" key="3">
    <source>
        <dbReference type="ARBA" id="ARBA00022898"/>
    </source>
</evidence>
<dbReference type="Proteomes" id="UP000612680">
    <property type="component" value="Chromosome"/>
</dbReference>
<evidence type="ECO:0000313" key="5">
    <source>
        <dbReference type="EMBL" id="QRR02049.1"/>
    </source>
</evidence>
<name>A0ABX7I7G5_9BACT</name>
<comment type="similarity">
    <text evidence="2 4">Belongs to the class-III pyridoxal-phosphate-dependent aminotransferase family.</text>
</comment>
<dbReference type="InterPro" id="IPR005814">
    <property type="entry name" value="Aminotrans_3"/>
</dbReference>
<evidence type="ECO:0000313" key="6">
    <source>
        <dbReference type="Proteomes" id="UP000612680"/>
    </source>
</evidence>
<comment type="cofactor">
    <cofactor evidence="1">
        <name>pyridoxal 5'-phosphate</name>
        <dbReference type="ChEBI" id="CHEBI:597326"/>
    </cofactor>
</comment>
<dbReference type="GO" id="GO:0008483">
    <property type="term" value="F:transaminase activity"/>
    <property type="evidence" value="ECO:0007669"/>
    <property type="project" value="UniProtKB-KW"/>
</dbReference>
<protein>
    <submittedName>
        <fullName evidence="5">Aspartate aminotransferase family protein</fullName>
    </submittedName>
</protein>
<organism evidence="5 6">
    <name type="scientific">Dyadobacter sandarakinus</name>
    <dbReference type="NCBI Taxonomy" id="2747268"/>
    <lineage>
        <taxon>Bacteria</taxon>
        <taxon>Pseudomonadati</taxon>
        <taxon>Bacteroidota</taxon>
        <taxon>Cytophagia</taxon>
        <taxon>Cytophagales</taxon>
        <taxon>Spirosomataceae</taxon>
        <taxon>Dyadobacter</taxon>
    </lineage>
</organism>
<dbReference type="EMBL" id="CP056775">
    <property type="protein sequence ID" value="QRR02049.1"/>
    <property type="molecule type" value="Genomic_DNA"/>
</dbReference>
<dbReference type="Gene3D" id="3.40.640.10">
    <property type="entry name" value="Type I PLP-dependent aspartate aminotransferase-like (Major domain)"/>
    <property type="match status" value="1"/>
</dbReference>
<keyword evidence="3 4" id="KW-0663">Pyridoxal phosphate</keyword>
<dbReference type="InterPro" id="IPR015421">
    <property type="entry name" value="PyrdxlP-dep_Trfase_major"/>
</dbReference>
<dbReference type="NCBIfam" id="NF004755">
    <property type="entry name" value="PRK06082.1"/>
    <property type="match status" value="1"/>
</dbReference>
<accession>A0ABX7I7G5</accession>
<proteinExistence type="inferred from homology"/>
<evidence type="ECO:0000256" key="4">
    <source>
        <dbReference type="RuleBase" id="RU003560"/>
    </source>
</evidence>
<dbReference type="CDD" id="cd00610">
    <property type="entry name" value="OAT_like"/>
    <property type="match status" value="1"/>
</dbReference>
<dbReference type="SUPFAM" id="SSF53383">
    <property type="entry name" value="PLP-dependent transferases"/>
    <property type="match status" value="1"/>
</dbReference>
<dbReference type="InterPro" id="IPR015424">
    <property type="entry name" value="PyrdxlP-dep_Trfase"/>
</dbReference>
<keyword evidence="5" id="KW-0032">Aminotransferase</keyword>
<dbReference type="Pfam" id="PF00202">
    <property type="entry name" value="Aminotran_3"/>
    <property type="match status" value="1"/>
</dbReference>
<dbReference type="PROSITE" id="PS00600">
    <property type="entry name" value="AA_TRANSFER_CLASS_3"/>
    <property type="match status" value="1"/>
</dbReference>
<evidence type="ECO:0000256" key="1">
    <source>
        <dbReference type="ARBA" id="ARBA00001933"/>
    </source>
</evidence>
<dbReference type="InterPro" id="IPR049704">
    <property type="entry name" value="Aminotrans_3_PPA_site"/>
</dbReference>
<sequence>MTDTHNRTEGDINLSAARQEWYAVMSDEDTATYLEADASCFLHQALSTPCLDVLVESEGIYLTDMQGRKYMDFHGNNVHQVGYRNPYVLQKVKEQLDILPFSPRRYTNLPAIELAKKLGDLMPSDLQRVLFAPGGTSAISMALKLARIVTGKHKVISLWDSFHGASLDAISAGGELDFRKDMGPLMPGVERIPPPMTYRGPFAAAGNGDLAYADYLEYVIEKEGDIGAFIIETIRNTDVQIPSQAYWDRVRAICTKHRVLLILDEIPIAFGRTGKMFAFEHYGIEPDIICLGKGLGGGVMPIAAIVARESYNVAKDVSLGHFTHEKSPLGSVAALAMLEFLEQNHILAKVADDALFMEQELGRLKDNFPLIGDVRGVGLLWGIELVKSRKTREKAVREAEAVMYECLKNGLSFKVSQGNVVQLSPPLTISREELQKAIHILANALETVS</sequence>
<dbReference type="Gene3D" id="3.90.1150.10">
    <property type="entry name" value="Aspartate Aminotransferase, domain 1"/>
    <property type="match status" value="1"/>
</dbReference>